<feature type="domain" description="Methyltransferase type 11" evidence="2">
    <location>
        <begin position="104"/>
        <end position="157"/>
    </location>
</feature>
<proteinExistence type="predicted"/>
<dbReference type="EMBL" id="NLAX01001139">
    <property type="protein sequence ID" value="PKS05944.1"/>
    <property type="molecule type" value="Genomic_DNA"/>
</dbReference>
<sequence>MDTKGTRTHEGADLTGSGFKSFRKSSADNTHLGGTSSSQPHTLDGILIDAKLAEGEKVVILTQQTQGDLSFVSSAIGPNGQVIVVRPKTDEPNAGYAPSSTTSTRHIESNLQAIDLGDKTVDCVLGNRLTSLVAPTEIQLVIDEVYRLLKPGGRIVLSDLLLRKNLEEGVKAILPEREAGLQKGTLVDQFESYLRTVGFEDITIADKKSDINSILIEETREVEPENLHAQEDGKGGSYRRKVGRFTRSLVGHADLGDKHGDELGWNEWAGYFHIFAKKGGI</sequence>
<organism evidence="3 4">
    <name type="scientific">Lomentospora prolificans</name>
    <dbReference type="NCBI Taxonomy" id="41688"/>
    <lineage>
        <taxon>Eukaryota</taxon>
        <taxon>Fungi</taxon>
        <taxon>Dikarya</taxon>
        <taxon>Ascomycota</taxon>
        <taxon>Pezizomycotina</taxon>
        <taxon>Sordariomycetes</taxon>
        <taxon>Hypocreomycetidae</taxon>
        <taxon>Microascales</taxon>
        <taxon>Microascaceae</taxon>
        <taxon>Lomentospora</taxon>
    </lineage>
</organism>
<feature type="compositionally biased region" description="Polar residues" evidence="1">
    <location>
        <begin position="27"/>
        <end position="40"/>
    </location>
</feature>
<feature type="region of interest" description="Disordered" evidence="1">
    <location>
        <begin position="1"/>
        <end position="40"/>
    </location>
</feature>
<evidence type="ECO:0000259" key="2">
    <source>
        <dbReference type="Pfam" id="PF08241"/>
    </source>
</evidence>
<gene>
    <name evidence="3" type="ORF">jhhlp_007777</name>
</gene>
<dbReference type="GO" id="GO:0008757">
    <property type="term" value="F:S-adenosylmethionine-dependent methyltransferase activity"/>
    <property type="evidence" value="ECO:0007669"/>
    <property type="project" value="InterPro"/>
</dbReference>
<keyword evidence="4" id="KW-1185">Reference proteome</keyword>
<protein>
    <recommendedName>
        <fullName evidence="2">Methyltransferase type 11 domain-containing protein</fullName>
    </recommendedName>
</protein>
<evidence type="ECO:0000256" key="1">
    <source>
        <dbReference type="SAM" id="MobiDB-lite"/>
    </source>
</evidence>
<reference evidence="3 4" key="1">
    <citation type="journal article" date="2017" name="G3 (Bethesda)">
        <title>First Draft Genome Sequence of the Pathogenic Fungus Lomentospora prolificans (Formerly Scedosporium prolificans).</title>
        <authorList>
            <person name="Luo R."/>
            <person name="Zimin A."/>
            <person name="Workman R."/>
            <person name="Fan Y."/>
            <person name="Pertea G."/>
            <person name="Grossman N."/>
            <person name="Wear M.P."/>
            <person name="Jia B."/>
            <person name="Miller H."/>
            <person name="Casadevall A."/>
            <person name="Timp W."/>
            <person name="Zhang S.X."/>
            <person name="Salzberg S.L."/>
        </authorList>
    </citation>
    <scope>NUCLEOTIDE SEQUENCE [LARGE SCALE GENOMIC DNA]</scope>
    <source>
        <strain evidence="3 4">JHH-5317</strain>
    </source>
</reference>
<feature type="compositionally biased region" description="Basic and acidic residues" evidence="1">
    <location>
        <begin position="1"/>
        <end position="12"/>
    </location>
</feature>
<dbReference type="InterPro" id="IPR013216">
    <property type="entry name" value="Methyltransf_11"/>
</dbReference>
<accession>A0A2N3N0J0</accession>
<name>A0A2N3N0J0_9PEZI</name>
<comment type="caution">
    <text evidence="3">The sequence shown here is derived from an EMBL/GenBank/DDBJ whole genome shotgun (WGS) entry which is preliminary data.</text>
</comment>
<dbReference type="Pfam" id="PF08241">
    <property type="entry name" value="Methyltransf_11"/>
    <property type="match status" value="1"/>
</dbReference>
<evidence type="ECO:0000313" key="4">
    <source>
        <dbReference type="Proteomes" id="UP000233524"/>
    </source>
</evidence>
<dbReference type="AlphaFoldDB" id="A0A2N3N0J0"/>
<dbReference type="STRING" id="41688.A0A2N3N0J0"/>
<dbReference type="Proteomes" id="UP000233524">
    <property type="component" value="Unassembled WGS sequence"/>
</dbReference>
<dbReference type="VEuPathDB" id="FungiDB:jhhlp_007777"/>
<dbReference type="InterPro" id="IPR029063">
    <property type="entry name" value="SAM-dependent_MTases_sf"/>
</dbReference>
<dbReference type="InParanoid" id="A0A2N3N0J0"/>
<dbReference type="SUPFAM" id="SSF53335">
    <property type="entry name" value="S-adenosyl-L-methionine-dependent methyltransferases"/>
    <property type="match status" value="1"/>
</dbReference>
<dbReference type="Gene3D" id="3.40.50.150">
    <property type="entry name" value="Vaccinia Virus protein VP39"/>
    <property type="match status" value="1"/>
</dbReference>
<evidence type="ECO:0000313" key="3">
    <source>
        <dbReference type="EMBL" id="PKS05944.1"/>
    </source>
</evidence>
<dbReference type="OrthoDB" id="66144at2759"/>